<organism evidence="2 3">
    <name type="scientific">Staphylococcus gallinarum</name>
    <dbReference type="NCBI Taxonomy" id="1293"/>
    <lineage>
        <taxon>Bacteria</taxon>
        <taxon>Bacillati</taxon>
        <taxon>Bacillota</taxon>
        <taxon>Bacilli</taxon>
        <taxon>Bacillales</taxon>
        <taxon>Staphylococcaceae</taxon>
        <taxon>Staphylococcus</taxon>
    </lineage>
</organism>
<dbReference type="PANTHER" id="PTHR48098">
    <property type="entry name" value="ENTEROCHELIN ESTERASE-RELATED"/>
    <property type="match status" value="1"/>
</dbReference>
<keyword evidence="3" id="KW-1185">Reference proteome</keyword>
<dbReference type="InterPro" id="IPR029058">
    <property type="entry name" value="AB_hydrolase_fold"/>
</dbReference>
<feature type="transmembrane region" description="Helical" evidence="1">
    <location>
        <begin position="109"/>
        <end position="126"/>
    </location>
</feature>
<dbReference type="EMBL" id="BKAX01000004">
    <property type="protein sequence ID" value="GEQ05991.1"/>
    <property type="molecule type" value="Genomic_DNA"/>
</dbReference>
<dbReference type="Pfam" id="PF00756">
    <property type="entry name" value="Esterase"/>
    <property type="match status" value="1"/>
</dbReference>
<dbReference type="InterPro" id="IPR000801">
    <property type="entry name" value="Esterase-like"/>
</dbReference>
<dbReference type="Gene3D" id="3.40.50.1820">
    <property type="entry name" value="alpha/beta hydrolase"/>
    <property type="match status" value="1"/>
</dbReference>
<sequence length="231" mass="27192">MMNMRKLNLCYDSFELKVKLPKSYFNNSTRNYPLLIVQDGDYLFKDVEAEVIFVGVLPHDRTAEYTPWPEEVSSKHYLGEADAYLNWIVQSLIPYMRKCFNISDKREEIGIAGASFGGLVSLYALFKYHDVFGHYILLSPSIWYPNFISFMRHQTIIETTQHIYWYVGALEGIDSTHLNRYMVPNTERGVDILDELLISEETTLQFIQNRKGLHRDHFFKKYFAKAIKKIY</sequence>
<dbReference type="InterPro" id="IPR050583">
    <property type="entry name" value="Mycobacterial_A85_antigen"/>
</dbReference>
<comment type="caution">
    <text evidence="2">The sequence shown here is derived from an EMBL/GenBank/DDBJ whole genome shotgun (WGS) entry which is preliminary data.</text>
</comment>
<dbReference type="PANTHER" id="PTHR48098:SF6">
    <property type="entry name" value="FERRI-BACILLIBACTIN ESTERASE BESA"/>
    <property type="match status" value="1"/>
</dbReference>
<evidence type="ECO:0000256" key="1">
    <source>
        <dbReference type="SAM" id="Phobius"/>
    </source>
</evidence>
<protein>
    <recommendedName>
        <fullName evidence="4">Alpha/beta hydrolase</fullName>
    </recommendedName>
</protein>
<dbReference type="SUPFAM" id="SSF53474">
    <property type="entry name" value="alpha/beta-Hydrolases"/>
    <property type="match status" value="1"/>
</dbReference>
<feature type="transmembrane region" description="Helical" evidence="1">
    <location>
        <begin position="132"/>
        <end position="151"/>
    </location>
</feature>
<proteinExistence type="predicted"/>
<evidence type="ECO:0008006" key="4">
    <source>
        <dbReference type="Google" id="ProtNLM"/>
    </source>
</evidence>
<name>A0ABQ0Y3Q0_STAGA</name>
<dbReference type="Proteomes" id="UP000321057">
    <property type="component" value="Unassembled WGS sequence"/>
</dbReference>
<keyword evidence="1" id="KW-0812">Transmembrane</keyword>
<keyword evidence="1" id="KW-1133">Transmembrane helix</keyword>
<evidence type="ECO:0000313" key="2">
    <source>
        <dbReference type="EMBL" id="GEQ05991.1"/>
    </source>
</evidence>
<keyword evidence="1" id="KW-0472">Membrane</keyword>
<reference evidence="2 3" key="1">
    <citation type="submission" date="2019-07" db="EMBL/GenBank/DDBJ databases">
        <title>Whole genome shotgun sequence of Staphylococcus gallinarum NBRC 109767.</title>
        <authorList>
            <person name="Hosoyama A."/>
            <person name="Uohara A."/>
            <person name="Ohji S."/>
            <person name="Ichikawa N."/>
        </authorList>
    </citation>
    <scope>NUCLEOTIDE SEQUENCE [LARGE SCALE GENOMIC DNA]</scope>
    <source>
        <strain evidence="2 3">NBRC 109767</strain>
    </source>
</reference>
<evidence type="ECO:0000313" key="3">
    <source>
        <dbReference type="Proteomes" id="UP000321057"/>
    </source>
</evidence>
<accession>A0ABQ0Y3Q0</accession>
<dbReference type="RefSeq" id="WP_229366531.1">
    <property type="nucleotide sequence ID" value="NZ_CP086207.1"/>
</dbReference>
<gene>
    <name evidence="2" type="primary">ybbA</name>
    <name evidence="2" type="ORF">SGA02_18190</name>
</gene>